<dbReference type="STRING" id="150121.SAMN06296010_0547"/>
<dbReference type="SUPFAM" id="SSF53850">
    <property type="entry name" value="Periplasmic binding protein-like II"/>
    <property type="match status" value="1"/>
</dbReference>
<dbReference type="AlphaFoldDB" id="A0A1X7IJ01"/>
<name>A0A1X7IJ01_9MICO</name>
<evidence type="ECO:0000313" key="2">
    <source>
        <dbReference type="Proteomes" id="UP000193244"/>
    </source>
</evidence>
<dbReference type="OrthoDB" id="2515046at2"/>
<dbReference type="Pfam" id="PF13416">
    <property type="entry name" value="SBP_bac_8"/>
    <property type="match status" value="1"/>
</dbReference>
<dbReference type="PANTHER" id="PTHR43649:SF14">
    <property type="entry name" value="BLR3389 PROTEIN"/>
    <property type="match status" value="1"/>
</dbReference>
<dbReference type="InterPro" id="IPR006059">
    <property type="entry name" value="SBP"/>
</dbReference>
<reference evidence="2" key="1">
    <citation type="submission" date="2017-04" db="EMBL/GenBank/DDBJ databases">
        <authorList>
            <person name="Varghese N."/>
            <person name="Submissions S."/>
        </authorList>
    </citation>
    <scope>NUCLEOTIDE SEQUENCE [LARGE SCALE GENOMIC DNA]</scope>
    <source>
        <strain evidence="2">VKM Ac-2510</strain>
    </source>
</reference>
<dbReference type="Gene3D" id="3.40.190.10">
    <property type="entry name" value="Periplasmic binding protein-like II"/>
    <property type="match status" value="1"/>
</dbReference>
<gene>
    <name evidence="1" type="ORF">SAMN06296010_0547</name>
</gene>
<dbReference type="EMBL" id="FXAY01000001">
    <property type="protein sequence ID" value="SMG14434.1"/>
    <property type="molecule type" value="Genomic_DNA"/>
</dbReference>
<organism evidence="1 2">
    <name type="scientific">Agreia pratensis</name>
    <dbReference type="NCBI Taxonomy" id="150121"/>
    <lineage>
        <taxon>Bacteria</taxon>
        <taxon>Bacillati</taxon>
        <taxon>Actinomycetota</taxon>
        <taxon>Actinomycetes</taxon>
        <taxon>Micrococcales</taxon>
        <taxon>Microbacteriaceae</taxon>
        <taxon>Agreia</taxon>
    </lineage>
</organism>
<accession>A0A1X7IJ01</accession>
<proteinExistence type="predicted"/>
<dbReference type="InterPro" id="IPR050490">
    <property type="entry name" value="Bact_solute-bd_prot1"/>
</dbReference>
<sequence>MVTFIASSAVRLLSHPTESATASSRFFFRREPFTVKTKSLLAVVSAGALLATLAGCSPDVSAGGSTDSAGGDAGSCSNTIVNKDAPQVSVWAWYPNINTVVDMFNKSHDDVQVCWSNAGQGADEYAKFSTAIAAGTGAPDVVMLEAEVVPGFILQDALVDLSEHGADDVKANFSAGAWKDVSSGDSVYAIPVDGGPMAMIYRADIFTKYGITVPTTWDEYAAAAQQLKDAGGPFMGDFGSNVPAWFTALMTQNGQKAWDYESADPQKIGIDLNDDGSKKVADYWQDLVKKGLVDTKDQFNTDYIGGLANGSYATYVSAAWAPGYLTGAGASTEGDGAEWKAAPLPQWDPANPVSVNWGGSTFAVTTQAKDKDLAATVAKELYASDEELQDGVDTQTIFPLNQKMLASDAFADTPVKFFNGQTANKDVYIPAENAYEGYTYSPFTTYYYSELTKSMVSIIDGSKSGSESLDDLQKTMTDYAKAQGFTVK</sequence>
<dbReference type="Proteomes" id="UP000193244">
    <property type="component" value="Unassembled WGS sequence"/>
</dbReference>
<dbReference type="PANTHER" id="PTHR43649">
    <property type="entry name" value="ARABINOSE-BINDING PROTEIN-RELATED"/>
    <property type="match status" value="1"/>
</dbReference>
<evidence type="ECO:0000313" key="1">
    <source>
        <dbReference type="EMBL" id="SMG14434.1"/>
    </source>
</evidence>
<keyword evidence="2" id="KW-1185">Reference proteome</keyword>
<protein>
    <submittedName>
        <fullName evidence="1">Carbohydrate ABC transporter substrate-binding protein, CUT1 family</fullName>
    </submittedName>
</protein>